<dbReference type="EMBL" id="ML977030">
    <property type="protein sequence ID" value="KAF1949925.1"/>
    <property type="molecule type" value="Genomic_DNA"/>
</dbReference>
<feature type="compositionally biased region" description="Basic and acidic residues" evidence="1">
    <location>
        <begin position="121"/>
        <end position="136"/>
    </location>
</feature>
<organism evidence="2 3">
    <name type="scientific">Byssothecium circinans</name>
    <dbReference type="NCBI Taxonomy" id="147558"/>
    <lineage>
        <taxon>Eukaryota</taxon>
        <taxon>Fungi</taxon>
        <taxon>Dikarya</taxon>
        <taxon>Ascomycota</taxon>
        <taxon>Pezizomycotina</taxon>
        <taxon>Dothideomycetes</taxon>
        <taxon>Pleosporomycetidae</taxon>
        <taxon>Pleosporales</taxon>
        <taxon>Massarineae</taxon>
        <taxon>Massarinaceae</taxon>
        <taxon>Byssothecium</taxon>
    </lineage>
</organism>
<protein>
    <submittedName>
        <fullName evidence="2">Uncharacterized protein</fullName>
    </submittedName>
</protein>
<feature type="compositionally biased region" description="Polar residues" evidence="1">
    <location>
        <begin position="1"/>
        <end position="11"/>
    </location>
</feature>
<sequence>MSATPDPSRPSSIPAKATSPSSPPLPHREDPPIPPDDPPSEQHQAEDEAYDNDDDEIAYPEPGSEHTLLPPPDFNPFFTIVEDTTTGEHYHPLVHYVFADDDPAIVTAAAMRSMGLDDTKFLPRTENTSHSEHHEDISDEEEGHQEDVVESPLPPPLIGGREHYLIIDVAADGHTVTHAQSMSPDWQITKAGVRNAPSFDHESPNQGYMLQIEGVEMPGKNKGKAKGRPGDVKLTEAKERSKGDVFGALDGLVRGIEGGLEVAGRIAGRRDEGASGKEADIRSEEIEDVGAGRDDRAALS</sequence>
<gene>
    <name evidence="2" type="ORF">CC80DRAFT_427917</name>
</gene>
<dbReference type="Proteomes" id="UP000800035">
    <property type="component" value="Unassembled WGS sequence"/>
</dbReference>
<feature type="compositionally biased region" description="Basic and acidic residues" evidence="1">
    <location>
        <begin position="268"/>
        <end position="300"/>
    </location>
</feature>
<evidence type="ECO:0000313" key="2">
    <source>
        <dbReference type="EMBL" id="KAF1949925.1"/>
    </source>
</evidence>
<evidence type="ECO:0000313" key="3">
    <source>
        <dbReference type="Proteomes" id="UP000800035"/>
    </source>
</evidence>
<dbReference type="OrthoDB" id="1681166at2759"/>
<dbReference type="AlphaFoldDB" id="A0A6A5TAF4"/>
<feature type="region of interest" description="Disordered" evidence="1">
    <location>
        <begin position="265"/>
        <end position="300"/>
    </location>
</feature>
<reference evidence="2" key="1">
    <citation type="journal article" date="2020" name="Stud. Mycol.">
        <title>101 Dothideomycetes genomes: a test case for predicting lifestyles and emergence of pathogens.</title>
        <authorList>
            <person name="Haridas S."/>
            <person name="Albert R."/>
            <person name="Binder M."/>
            <person name="Bloem J."/>
            <person name="Labutti K."/>
            <person name="Salamov A."/>
            <person name="Andreopoulos B."/>
            <person name="Baker S."/>
            <person name="Barry K."/>
            <person name="Bills G."/>
            <person name="Bluhm B."/>
            <person name="Cannon C."/>
            <person name="Castanera R."/>
            <person name="Culley D."/>
            <person name="Daum C."/>
            <person name="Ezra D."/>
            <person name="Gonzalez J."/>
            <person name="Henrissat B."/>
            <person name="Kuo A."/>
            <person name="Liang C."/>
            <person name="Lipzen A."/>
            <person name="Lutzoni F."/>
            <person name="Magnuson J."/>
            <person name="Mondo S."/>
            <person name="Nolan M."/>
            <person name="Ohm R."/>
            <person name="Pangilinan J."/>
            <person name="Park H.-J."/>
            <person name="Ramirez L."/>
            <person name="Alfaro M."/>
            <person name="Sun H."/>
            <person name="Tritt A."/>
            <person name="Yoshinaga Y."/>
            <person name="Zwiers L.-H."/>
            <person name="Turgeon B."/>
            <person name="Goodwin S."/>
            <person name="Spatafora J."/>
            <person name="Crous P."/>
            <person name="Grigoriev I."/>
        </authorList>
    </citation>
    <scope>NUCLEOTIDE SEQUENCE</scope>
    <source>
        <strain evidence="2">CBS 675.92</strain>
    </source>
</reference>
<feature type="compositionally biased region" description="Acidic residues" evidence="1">
    <location>
        <begin position="47"/>
        <end position="58"/>
    </location>
</feature>
<accession>A0A6A5TAF4</accession>
<keyword evidence="3" id="KW-1185">Reference proteome</keyword>
<name>A0A6A5TAF4_9PLEO</name>
<feature type="region of interest" description="Disordered" evidence="1">
    <location>
        <begin position="1"/>
        <end position="71"/>
    </location>
</feature>
<evidence type="ECO:0000256" key="1">
    <source>
        <dbReference type="SAM" id="MobiDB-lite"/>
    </source>
</evidence>
<proteinExistence type="predicted"/>
<feature type="region of interest" description="Disordered" evidence="1">
    <location>
        <begin position="121"/>
        <end position="149"/>
    </location>
</feature>